<evidence type="ECO:0000256" key="2">
    <source>
        <dbReference type="PIRSR" id="PIRSR000443-1"/>
    </source>
</evidence>
<dbReference type="SUPFAM" id="SSF53474">
    <property type="entry name" value="alpha/beta-Hydrolases"/>
    <property type="match status" value="1"/>
</dbReference>
<dbReference type="OrthoDB" id="9972683at2759"/>
<dbReference type="Gene3D" id="3.40.50.1820">
    <property type="entry name" value="alpha/beta hydrolase"/>
    <property type="match status" value="1"/>
</dbReference>
<feature type="active site" evidence="2">
    <location>
        <position position="315"/>
    </location>
</feature>
<proteinExistence type="inferred from homology"/>
<dbReference type="EMBL" id="NAJO01000014">
    <property type="protein sequence ID" value="OQO07349.1"/>
    <property type="molecule type" value="Genomic_DNA"/>
</dbReference>
<comment type="similarity">
    <text evidence="1">Belongs to the AB hydrolase superfamily. MetX family.</text>
</comment>
<evidence type="ECO:0000256" key="1">
    <source>
        <dbReference type="ARBA" id="ARBA00006886"/>
    </source>
</evidence>
<evidence type="ECO:0000313" key="5">
    <source>
        <dbReference type="Proteomes" id="UP000192596"/>
    </source>
</evidence>
<organism evidence="4 5">
    <name type="scientific">Cryoendolithus antarcticus</name>
    <dbReference type="NCBI Taxonomy" id="1507870"/>
    <lineage>
        <taxon>Eukaryota</taxon>
        <taxon>Fungi</taxon>
        <taxon>Dikarya</taxon>
        <taxon>Ascomycota</taxon>
        <taxon>Pezizomycotina</taxon>
        <taxon>Dothideomycetes</taxon>
        <taxon>Dothideomycetidae</taxon>
        <taxon>Cladosporiales</taxon>
        <taxon>Cladosporiaceae</taxon>
        <taxon>Cryoendolithus</taxon>
    </lineage>
</organism>
<feature type="domain" description="AB hydrolase-1" evidence="3">
    <location>
        <begin position="66"/>
        <end position="317"/>
    </location>
</feature>
<sequence>MPEIQYFSKEITLSPQSEPAGKSFPAKLAYWTFGDVSNPAVLLPSCYGGTLATTTPFLYSTDEGNKPVFPTSKYFVIVTGLLGGGESSSPINAPDPWKGADFPHVTYEDNIRLQYALCESLGVKKLHAYIGFSMGGQQAYHMATLYLDFVEHMVCLAGSARTSWHNWSFLEGPRNALVHSIDFKEGRYTETPLRGQRAFMRVYSTWALSQGWYRQKCWEQLGFKTLEEYLEAGWSGEKADGNGLLALLWTWQKGDITLYHPDDKGDLAKTLGRIKAKCLIFPSRTDTYFPPEDNEEEVKHLQKGEFRCIETVWGHIAGGGGGTKEDTEYMKTEIARFVGAAYA</sequence>
<protein>
    <recommendedName>
        <fullName evidence="3">AB hydrolase-1 domain-containing protein</fullName>
    </recommendedName>
</protein>
<feature type="active site" evidence="2">
    <location>
        <position position="286"/>
    </location>
</feature>
<dbReference type="STRING" id="1507870.A0A1V8T7P2"/>
<dbReference type="InterPro" id="IPR000073">
    <property type="entry name" value="AB_hydrolase_1"/>
</dbReference>
<evidence type="ECO:0000259" key="3">
    <source>
        <dbReference type="Pfam" id="PF00561"/>
    </source>
</evidence>
<dbReference type="PANTHER" id="PTHR32268:SF15">
    <property type="entry name" value="HOMOSERINE ACETYLTRANSFERASE FAMILY PROTEIN (AFU_ORTHOLOGUE AFUA_1G15350)"/>
    <property type="match status" value="1"/>
</dbReference>
<feature type="active site" description="Nucleophile" evidence="2">
    <location>
        <position position="133"/>
    </location>
</feature>
<reference evidence="5" key="1">
    <citation type="submission" date="2017-03" db="EMBL/GenBank/DDBJ databases">
        <title>Genomes of endolithic fungi from Antarctica.</title>
        <authorList>
            <person name="Coleine C."/>
            <person name="Masonjones S."/>
            <person name="Stajich J.E."/>
        </authorList>
    </citation>
    <scope>NUCLEOTIDE SEQUENCE [LARGE SCALE GENOMIC DNA]</scope>
    <source>
        <strain evidence="5">CCFEE 5527</strain>
    </source>
</reference>
<dbReference type="PIRSF" id="PIRSF000443">
    <property type="entry name" value="Homoser_Ac_trans"/>
    <property type="match status" value="1"/>
</dbReference>
<accession>A0A1V8T7P2</accession>
<dbReference type="InterPro" id="IPR029058">
    <property type="entry name" value="AB_hydrolase_fold"/>
</dbReference>
<dbReference type="InParanoid" id="A0A1V8T7P2"/>
<dbReference type="Pfam" id="PF00561">
    <property type="entry name" value="Abhydrolase_1"/>
    <property type="match status" value="1"/>
</dbReference>
<dbReference type="PANTHER" id="PTHR32268">
    <property type="entry name" value="HOMOSERINE O-ACETYLTRANSFERASE"/>
    <property type="match status" value="1"/>
</dbReference>
<dbReference type="InterPro" id="IPR008220">
    <property type="entry name" value="HAT_MetX-like"/>
</dbReference>
<name>A0A1V8T7P2_9PEZI</name>
<evidence type="ECO:0000313" key="4">
    <source>
        <dbReference type="EMBL" id="OQO07349.1"/>
    </source>
</evidence>
<dbReference type="AlphaFoldDB" id="A0A1V8T7P2"/>
<keyword evidence="5" id="KW-1185">Reference proteome</keyword>
<dbReference type="GO" id="GO:0016747">
    <property type="term" value="F:acyltransferase activity, transferring groups other than amino-acyl groups"/>
    <property type="evidence" value="ECO:0007669"/>
    <property type="project" value="InterPro"/>
</dbReference>
<dbReference type="Proteomes" id="UP000192596">
    <property type="component" value="Unassembled WGS sequence"/>
</dbReference>
<gene>
    <name evidence="4" type="ORF">B0A48_07046</name>
</gene>
<comment type="caution">
    <text evidence="4">The sequence shown here is derived from an EMBL/GenBank/DDBJ whole genome shotgun (WGS) entry which is preliminary data.</text>
</comment>